<keyword evidence="2" id="KW-0560">Oxidoreductase</keyword>
<protein>
    <recommendedName>
        <fullName evidence="5">NAD(P)-binding protein</fullName>
    </recommendedName>
</protein>
<evidence type="ECO:0000313" key="4">
    <source>
        <dbReference type="Proteomes" id="UP000708148"/>
    </source>
</evidence>
<dbReference type="InterPro" id="IPR002347">
    <property type="entry name" value="SDR_fam"/>
</dbReference>
<dbReference type="OrthoDB" id="191139at2759"/>
<dbReference type="PANTHER" id="PTHR24320:SF227">
    <property type="entry name" value="RETINOL DEHYDROGENASE 11"/>
    <property type="match status" value="1"/>
</dbReference>
<dbReference type="GO" id="GO:0016491">
    <property type="term" value="F:oxidoreductase activity"/>
    <property type="evidence" value="ECO:0007669"/>
    <property type="project" value="UniProtKB-KW"/>
</dbReference>
<organism evidence="3 4">
    <name type="scientific">Ostreobium quekettii</name>
    <dbReference type="NCBI Taxonomy" id="121088"/>
    <lineage>
        <taxon>Eukaryota</taxon>
        <taxon>Viridiplantae</taxon>
        <taxon>Chlorophyta</taxon>
        <taxon>core chlorophytes</taxon>
        <taxon>Ulvophyceae</taxon>
        <taxon>TCBD clade</taxon>
        <taxon>Bryopsidales</taxon>
        <taxon>Ostreobineae</taxon>
        <taxon>Ostreobiaceae</taxon>
        <taxon>Ostreobium</taxon>
    </lineage>
</organism>
<comment type="similarity">
    <text evidence="1">Belongs to the short-chain dehydrogenases/reductases (SDR) family.</text>
</comment>
<dbReference type="PANTHER" id="PTHR24320">
    <property type="entry name" value="RETINOL DEHYDROGENASE"/>
    <property type="match status" value="1"/>
</dbReference>
<comment type="caution">
    <text evidence="3">The sequence shown here is derived from an EMBL/GenBank/DDBJ whole genome shotgun (WGS) entry which is preliminary data.</text>
</comment>
<evidence type="ECO:0000256" key="1">
    <source>
        <dbReference type="ARBA" id="ARBA00006484"/>
    </source>
</evidence>
<proteinExistence type="inferred from homology"/>
<keyword evidence="4" id="KW-1185">Reference proteome</keyword>
<evidence type="ECO:0000256" key="2">
    <source>
        <dbReference type="ARBA" id="ARBA00023002"/>
    </source>
</evidence>
<dbReference type="Gene3D" id="3.40.50.720">
    <property type="entry name" value="NAD(P)-binding Rossmann-like Domain"/>
    <property type="match status" value="1"/>
</dbReference>
<dbReference type="PRINTS" id="PR00081">
    <property type="entry name" value="GDHRDH"/>
</dbReference>
<dbReference type="CDD" id="cd05327">
    <property type="entry name" value="retinol-DH_like_SDR_c_like"/>
    <property type="match status" value="1"/>
</dbReference>
<gene>
    <name evidence="3" type="ORF">OSTQU699_LOCUS8514</name>
</gene>
<sequence>MAQFETKGGFATLGTWQLMTDTAHKSGIKVSEFTGASTAEEVAKDWDGKGNVVIVTGAYAGLGKEATRVLALRGAEVVMAGRSKAKADAAIDEIRKENPGAKLRFMELDLSSLASVKKFADDFRATGLAPNVLVNNAGIMLCPFGLSADGYEMQFATNHLGHFLLTRLLLPDLEAAAKASGVQSRVVNLSSHGHHSPYPGGLRFGDLVEPKKEGYDGGMAYGSSKLANILFTRELDQKLKDKKSAVVAVCCHPGVVPTELGRHMNSWLWPIVFWILSKILPSYRTLQQGAASEVYLSTTPEVEGGEYYMDCAIMPTSKEALDKAMASKLWDVSEDMCKDYVKKW</sequence>
<evidence type="ECO:0008006" key="5">
    <source>
        <dbReference type="Google" id="ProtNLM"/>
    </source>
</evidence>
<name>A0A8S1JCJ4_9CHLO</name>
<accession>A0A8S1JCJ4</accession>
<reference evidence="3" key="1">
    <citation type="submission" date="2020-12" db="EMBL/GenBank/DDBJ databases">
        <authorList>
            <person name="Iha C."/>
        </authorList>
    </citation>
    <scope>NUCLEOTIDE SEQUENCE</scope>
</reference>
<dbReference type="InterPro" id="IPR036291">
    <property type="entry name" value="NAD(P)-bd_dom_sf"/>
</dbReference>
<dbReference type="EMBL" id="CAJHUC010002086">
    <property type="protein sequence ID" value="CAD7703157.1"/>
    <property type="molecule type" value="Genomic_DNA"/>
</dbReference>
<dbReference type="AlphaFoldDB" id="A0A8S1JCJ4"/>
<dbReference type="Pfam" id="PF00106">
    <property type="entry name" value="adh_short"/>
    <property type="match status" value="1"/>
</dbReference>
<evidence type="ECO:0000313" key="3">
    <source>
        <dbReference type="EMBL" id="CAD7703157.1"/>
    </source>
</evidence>
<dbReference type="Proteomes" id="UP000708148">
    <property type="component" value="Unassembled WGS sequence"/>
</dbReference>
<dbReference type="SUPFAM" id="SSF51735">
    <property type="entry name" value="NAD(P)-binding Rossmann-fold domains"/>
    <property type="match status" value="1"/>
</dbReference>